<dbReference type="Gene3D" id="3.90.470.10">
    <property type="entry name" value="Ribosomal protein L22/L17"/>
    <property type="match status" value="1"/>
</dbReference>
<dbReference type="InterPro" id="IPR047867">
    <property type="entry name" value="Ribosomal_uL22_bac/org-type"/>
</dbReference>
<evidence type="ECO:0000256" key="10">
    <source>
        <dbReference type="RuleBase" id="RU004008"/>
    </source>
</evidence>
<evidence type="ECO:0000313" key="12">
    <source>
        <dbReference type="EMBL" id="MBW7953588.1"/>
    </source>
</evidence>
<comment type="subunit">
    <text evidence="7 9">Part of the 50S ribosomal subunit.</text>
</comment>
<dbReference type="CDD" id="cd00336">
    <property type="entry name" value="Ribosomal_L22"/>
    <property type="match status" value="1"/>
</dbReference>
<dbReference type="AlphaFoldDB" id="A0A952AIW0"/>
<organism evidence="12 13">
    <name type="scientific">Candidatus Dojkabacteria bacterium</name>
    <dbReference type="NCBI Taxonomy" id="2099670"/>
    <lineage>
        <taxon>Bacteria</taxon>
        <taxon>Candidatus Dojkabacteria</taxon>
    </lineage>
</organism>
<evidence type="ECO:0000313" key="13">
    <source>
        <dbReference type="Proteomes" id="UP000781173"/>
    </source>
</evidence>
<dbReference type="PANTHER" id="PTHR13501">
    <property type="entry name" value="CHLOROPLAST 50S RIBOSOMAL PROTEIN L22-RELATED"/>
    <property type="match status" value="1"/>
</dbReference>
<comment type="function">
    <text evidence="7 10">This protein binds specifically to 23S rRNA; its binding is stimulated by other ribosomal proteins, e.g., L4, L17, and L20. It is important during the early stages of 50S assembly. It makes multiple contacts with different domains of the 23S rRNA in the assembled 50S subunit and ribosome.</text>
</comment>
<feature type="region of interest" description="Disordered" evidence="11">
    <location>
        <begin position="132"/>
        <end position="158"/>
    </location>
</feature>
<evidence type="ECO:0000256" key="8">
    <source>
        <dbReference type="RuleBase" id="RU004005"/>
    </source>
</evidence>
<evidence type="ECO:0000256" key="7">
    <source>
        <dbReference type="HAMAP-Rule" id="MF_01331"/>
    </source>
</evidence>
<sequence length="158" mass="17757">MNNTVYAKTKYVRMSAQKVRLVVDMVRGKNALEALVELKFVNKYAALPVIKTIESAVANAVNNDDADRKSLVIVEAFVNEAPTFKRGRAVSKGRYHKILKRNSHIIIGVSDQKKEDTKKVKKEVAPEAKVEVKEIKKKTETKTKSKAKSNSNSKKKQD</sequence>
<dbReference type="SUPFAM" id="SSF54843">
    <property type="entry name" value="Ribosomal protein L22"/>
    <property type="match status" value="1"/>
</dbReference>
<evidence type="ECO:0000256" key="5">
    <source>
        <dbReference type="ARBA" id="ARBA00023274"/>
    </source>
</evidence>
<evidence type="ECO:0000256" key="9">
    <source>
        <dbReference type="RuleBase" id="RU004006"/>
    </source>
</evidence>
<keyword evidence="5 7" id="KW-0687">Ribonucleoprotein</keyword>
<keyword evidence="2 7" id="KW-0699">rRNA-binding</keyword>
<dbReference type="InterPro" id="IPR001063">
    <property type="entry name" value="Ribosomal_uL22"/>
</dbReference>
<comment type="similarity">
    <text evidence="1 7 8">Belongs to the universal ribosomal protein uL22 family.</text>
</comment>
<reference evidence="12" key="1">
    <citation type="journal article" date="2022" name="ISME J.">
        <title>A general approach to explore prokaryotic protein glycosylation reveals the unique surface layer modulation of an anammox bacterium.</title>
        <authorList>
            <person name="Pabst M."/>
            <person name="Grouzdev D.S."/>
            <person name="Lawson C.E."/>
            <person name="Kleikamp H.B.C."/>
            <person name="de Ram C."/>
            <person name="Louwen R."/>
            <person name="Lin Y.M."/>
            <person name="Lucker S."/>
            <person name="van Loosdrecht M.C.M."/>
            <person name="Laureni M."/>
        </authorList>
    </citation>
    <scope>NUCLEOTIDE SEQUENCE</scope>
    <source>
        <strain evidence="12">BROCD043</strain>
    </source>
</reference>
<gene>
    <name evidence="7 12" type="primary">rplV</name>
    <name evidence="12" type="ORF">H3C67_02275</name>
</gene>
<dbReference type="HAMAP" id="MF_01331_B">
    <property type="entry name" value="Ribosomal_uL22_B"/>
    <property type="match status" value="1"/>
</dbReference>
<comment type="caution">
    <text evidence="12">The sequence shown here is derived from an EMBL/GenBank/DDBJ whole genome shotgun (WGS) entry which is preliminary data.</text>
</comment>
<dbReference type="NCBIfam" id="TIGR01044">
    <property type="entry name" value="rplV_bact"/>
    <property type="match status" value="1"/>
</dbReference>
<name>A0A952AIW0_9BACT</name>
<dbReference type="PANTHER" id="PTHR13501:SF8">
    <property type="entry name" value="LARGE RIBOSOMAL SUBUNIT PROTEIN UL22M"/>
    <property type="match status" value="1"/>
</dbReference>
<dbReference type="InterPro" id="IPR005727">
    <property type="entry name" value="Ribosomal_uL22_bac/chlpt-type"/>
</dbReference>
<keyword evidence="3 7" id="KW-0694">RNA-binding</keyword>
<evidence type="ECO:0000256" key="11">
    <source>
        <dbReference type="SAM" id="MobiDB-lite"/>
    </source>
</evidence>
<evidence type="ECO:0000256" key="1">
    <source>
        <dbReference type="ARBA" id="ARBA00009451"/>
    </source>
</evidence>
<feature type="compositionally biased region" description="Basic and acidic residues" evidence="11">
    <location>
        <begin position="132"/>
        <end position="143"/>
    </location>
</feature>
<dbReference type="Pfam" id="PF00237">
    <property type="entry name" value="Ribosomal_L22"/>
    <property type="match status" value="1"/>
</dbReference>
<evidence type="ECO:0000256" key="6">
    <source>
        <dbReference type="ARBA" id="ARBA00035207"/>
    </source>
</evidence>
<accession>A0A952AIW0</accession>
<dbReference type="GO" id="GO:0006412">
    <property type="term" value="P:translation"/>
    <property type="evidence" value="ECO:0007669"/>
    <property type="project" value="UniProtKB-UniRule"/>
</dbReference>
<comment type="function">
    <text evidence="7">The globular domain of the protein is located near the polypeptide exit tunnel on the outside of the subunit, while an extended beta-hairpin is found that lines the wall of the exit tunnel in the center of the 70S ribosome.</text>
</comment>
<dbReference type="GO" id="GO:0003735">
    <property type="term" value="F:structural constituent of ribosome"/>
    <property type="evidence" value="ECO:0007669"/>
    <property type="project" value="InterPro"/>
</dbReference>
<evidence type="ECO:0000256" key="3">
    <source>
        <dbReference type="ARBA" id="ARBA00022884"/>
    </source>
</evidence>
<evidence type="ECO:0000256" key="2">
    <source>
        <dbReference type="ARBA" id="ARBA00022730"/>
    </source>
</evidence>
<proteinExistence type="inferred from homology"/>
<protein>
    <recommendedName>
        <fullName evidence="6 7">Large ribosomal subunit protein uL22</fullName>
    </recommendedName>
</protein>
<evidence type="ECO:0000256" key="4">
    <source>
        <dbReference type="ARBA" id="ARBA00022980"/>
    </source>
</evidence>
<dbReference type="GO" id="GO:0019843">
    <property type="term" value="F:rRNA binding"/>
    <property type="evidence" value="ECO:0007669"/>
    <property type="project" value="UniProtKB-UniRule"/>
</dbReference>
<dbReference type="GO" id="GO:0022625">
    <property type="term" value="C:cytosolic large ribosomal subunit"/>
    <property type="evidence" value="ECO:0007669"/>
    <property type="project" value="TreeGrafter"/>
</dbReference>
<dbReference type="InterPro" id="IPR036394">
    <property type="entry name" value="Ribosomal_uL22_sf"/>
</dbReference>
<keyword evidence="4 7" id="KW-0689">Ribosomal protein</keyword>
<dbReference type="Proteomes" id="UP000781173">
    <property type="component" value="Unassembled WGS sequence"/>
</dbReference>
<dbReference type="EMBL" id="JACFOF010000004">
    <property type="protein sequence ID" value="MBW7953588.1"/>
    <property type="molecule type" value="Genomic_DNA"/>
</dbReference>